<protein>
    <recommendedName>
        <fullName evidence="10">intramembrane prenyl-peptidase Rce1</fullName>
        <ecNumber evidence="10">3.4.26.1</ecNumber>
    </recommendedName>
</protein>
<evidence type="ECO:0000256" key="2">
    <source>
        <dbReference type="ARBA" id="ARBA00006897"/>
    </source>
</evidence>
<evidence type="ECO:0000256" key="11">
    <source>
        <dbReference type="SAM" id="Phobius"/>
    </source>
</evidence>
<feature type="transmembrane region" description="Helical" evidence="11">
    <location>
        <begin position="162"/>
        <end position="179"/>
    </location>
</feature>
<gene>
    <name evidence="13" type="ORF">O181_073473</name>
</gene>
<comment type="caution">
    <text evidence="13">The sequence shown here is derived from an EMBL/GenBank/DDBJ whole genome shotgun (WGS) entry which is preliminary data.</text>
</comment>
<evidence type="ECO:0000259" key="12">
    <source>
        <dbReference type="Pfam" id="PF02517"/>
    </source>
</evidence>
<comment type="subcellular location">
    <subcellularLocation>
        <location evidence="1">Endoplasmic reticulum membrane</location>
        <topology evidence="1">Multi-pass membrane protein</topology>
    </subcellularLocation>
</comment>
<feature type="transmembrane region" description="Helical" evidence="11">
    <location>
        <begin position="120"/>
        <end position="141"/>
    </location>
</feature>
<feature type="domain" description="CAAX prenyl protease 2/Lysostaphin resistance protein A-like" evidence="12">
    <location>
        <begin position="162"/>
        <end position="275"/>
    </location>
</feature>
<keyword evidence="4 11" id="KW-0812">Transmembrane</keyword>
<name>A0A9Q3F967_9BASI</name>
<evidence type="ECO:0000256" key="5">
    <source>
        <dbReference type="ARBA" id="ARBA00022801"/>
    </source>
</evidence>
<comment type="similarity">
    <text evidence="2">Belongs to the peptidase U48 family.</text>
</comment>
<feature type="transmembrane region" description="Helical" evidence="11">
    <location>
        <begin position="230"/>
        <end position="250"/>
    </location>
</feature>
<comment type="catalytic activity">
    <reaction evidence="9">
        <text>Hydrolyzes the peptide bond -P2-(S-farnesyl or geranylgeranyl)C-P1'-P2'-P3'-COOH where P1' and P2' are amino acids with aliphatic sidechains and P3' is any C-terminal residue.</text>
        <dbReference type="EC" id="3.4.26.1"/>
    </reaction>
</comment>
<dbReference type="GO" id="GO:0004222">
    <property type="term" value="F:metalloendopeptidase activity"/>
    <property type="evidence" value="ECO:0007669"/>
    <property type="project" value="InterPro"/>
</dbReference>
<dbReference type="GO" id="GO:0071586">
    <property type="term" value="P:CAAX-box protein processing"/>
    <property type="evidence" value="ECO:0007669"/>
    <property type="project" value="InterPro"/>
</dbReference>
<sequence length="330" mass="37497">MSRNLTGSPSFTPFLAQLASCLAASSYVAVLYLFPSARSRPWEIDGNGRRLDRHHPDILRARLWAATFATVVNLLAVGSSLRAFHSQGKMSLIDTIRSTFVLTGLSPSYPVNYLQYLQTLLQPVILVAILYLGPLYTLFILEPPSSFQKSPFHQIWSHLSNIYTLRAFILGPLFEEIIYRGCITAFNLMVLPPNRLSRLQLIFTCPLWFGLAHLHTVWEIYVNHGCTRRALFSAATISLFQFVYTTMFGWYASFIHLRTGSLLGATLCHSFCNMMGLPPLLQSFSRYPQKRLTITIHYLIGVITFGYLVARWASNPSLFPKSDFWNMSKH</sequence>
<evidence type="ECO:0000313" key="13">
    <source>
        <dbReference type="EMBL" id="MBW0533758.1"/>
    </source>
</evidence>
<feature type="transmembrane region" description="Helical" evidence="11">
    <location>
        <begin position="199"/>
        <end position="218"/>
    </location>
</feature>
<keyword evidence="14" id="KW-1185">Reference proteome</keyword>
<evidence type="ECO:0000313" key="14">
    <source>
        <dbReference type="Proteomes" id="UP000765509"/>
    </source>
</evidence>
<dbReference type="PANTHER" id="PTHR13046:SF0">
    <property type="entry name" value="CAAX PRENYL PROTEASE 2"/>
    <property type="match status" value="1"/>
</dbReference>
<dbReference type="InterPro" id="IPR039731">
    <property type="entry name" value="Rce1"/>
</dbReference>
<evidence type="ECO:0000256" key="4">
    <source>
        <dbReference type="ARBA" id="ARBA00022692"/>
    </source>
</evidence>
<organism evidence="13 14">
    <name type="scientific">Austropuccinia psidii MF-1</name>
    <dbReference type="NCBI Taxonomy" id="1389203"/>
    <lineage>
        <taxon>Eukaryota</taxon>
        <taxon>Fungi</taxon>
        <taxon>Dikarya</taxon>
        <taxon>Basidiomycota</taxon>
        <taxon>Pucciniomycotina</taxon>
        <taxon>Pucciniomycetes</taxon>
        <taxon>Pucciniales</taxon>
        <taxon>Sphaerophragmiaceae</taxon>
        <taxon>Austropuccinia</taxon>
    </lineage>
</organism>
<evidence type="ECO:0000256" key="10">
    <source>
        <dbReference type="ARBA" id="ARBA00049729"/>
    </source>
</evidence>
<feature type="transmembrane region" description="Helical" evidence="11">
    <location>
        <begin position="292"/>
        <end position="310"/>
    </location>
</feature>
<dbReference type="OrthoDB" id="271604at2759"/>
<evidence type="ECO:0000256" key="7">
    <source>
        <dbReference type="ARBA" id="ARBA00022989"/>
    </source>
</evidence>
<dbReference type="EMBL" id="AVOT02038812">
    <property type="protein sequence ID" value="MBW0533758.1"/>
    <property type="molecule type" value="Genomic_DNA"/>
</dbReference>
<keyword evidence="6" id="KW-0256">Endoplasmic reticulum</keyword>
<keyword evidence="5" id="KW-0378">Hydrolase</keyword>
<keyword evidence="8 11" id="KW-0472">Membrane</keyword>
<feature type="transmembrane region" description="Helical" evidence="11">
    <location>
        <begin position="14"/>
        <end position="34"/>
    </location>
</feature>
<evidence type="ECO:0000256" key="9">
    <source>
        <dbReference type="ARBA" id="ARBA00047280"/>
    </source>
</evidence>
<accession>A0A9Q3F967</accession>
<reference evidence="13" key="1">
    <citation type="submission" date="2021-03" db="EMBL/GenBank/DDBJ databases">
        <title>Draft genome sequence of rust myrtle Austropuccinia psidii MF-1, a brazilian biotype.</title>
        <authorList>
            <person name="Quecine M.C."/>
            <person name="Pachon D.M.R."/>
            <person name="Bonatelli M.L."/>
            <person name="Correr F.H."/>
            <person name="Franceschini L.M."/>
            <person name="Leite T.F."/>
            <person name="Margarido G.R.A."/>
            <person name="Almeida C.A."/>
            <person name="Ferrarezi J.A."/>
            <person name="Labate C.A."/>
        </authorList>
    </citation>
    <scope>NUCLEOTIDE SEQUENCE</scope>
    <source>
        <strain evidence="13">MF-1</strain>
    </source>
</reference>
<dbReference type="InterPro" id="IPR003675">
    <property type="entry name" value="Rce1/LyrA-like_dom"/>
</dbReference>
<evidence type="ECO:0000256" key="6">
    <source>
        <dbReference type="ARBA" id="ARBA00022824"/>
    </source>
</evidence>
<dbReference type="Proteomes" id="UP000765509">
    <property type="component" value="Unassembled WGS sequence"/>
</dbReference>
<dbReference type="EC" id="3.4.26.1" evidence="10"/>
<keyword evidence="3" id="KW-0645">Protease</keyword>
<dbReference type="AlphaFoldDB" id="A0A9Q3F967"/>
<evidence type="ECO:0000256" key="1">
    <source>
        <dbReference type="ARBA" id="ARBA00004477"/>
    </source>
</evidence>
<evidence type="ECO:0000256" key="8">
    <source>
        <dbReference type="ARBA" id="ARBA00023136"/>
    </source>
</evidence>
<dbReference type="Pfam" id="PF02517">
    <property type="entry name" value="Rce1-like"/>
    <property type="match status" value="1"/>
</dbReference>
<proteinExistence type="inferred from homology"/>
<evidence type="ECO:0000256" key="3">
    <source>
        <dbReference type="ARBA" id="ARBA00022670"/>
    </source>
</evidence>
<dbReference type="GO" id="GO:0005789">
    <property type="term" value="C:endoplasmic reticulum membrane"/>
    <property type="evidence" value="ECO:0007669"/>
    <property type="project" value="UniProtKB-SubCell"/>
</dbReference>
<feature type="transmembrane region" description="Helical" evidence="11">
    <location>
        <begin position="262"/>
        <end position="280"/>
    </location>
</feature>
<keyword evidence="7 11" id="KW-1133">Transmembrane helix</keyword>
<feature type="transmembrane region" description="Helical" evidence="11">
    <location>
        <begin position="63"/>
        <end position="84"/>
    </location>
</feature>
<dbReference type="PANTHER" id="PTHR13046">
    <property type="entry name" value="PROTEASE U48 CAAX PRENYL PROTEASE RCE1"/>
    <property type="match status" value="1"/>
</dbReference>